<keyword evidence="3" id="KW-1185">Reference proteome</keyword>
<keyword evidence="1" id="KW-1133">Transmembrane helix</keyword>
<keyword evidence="1" id="KW-0472">Membrane</keyword>
<feature type="transmembrane region" description="Helical" evidence="1">
    <location>
        <begin position="39"/>
        <end position="56"/>
    </location>
</feature>
<reference evidence="2 3" key="1">
    <citation type="submission" date="2024-07" db="EMBL/GenBank/DDBJ databases">
        <authorList>
            <person name="Thanompreechachai J."/>
            <person name="Duangmal K."/>
        </authorList>
    </citation>
    <scope>NUCLEOTIDE SEQUENCE [LARGE SCALE GENOMIC DNA]</scope>
    <source>
        <strain evidence="2 3">KCTC 19886</strain>
    </source>
</reference>
<accession>A0ABV3P2X7</accession>
<proteinExistence type="predicted"/>
<dbReference type="Proteomes" id="UP001555826">
    <property type="component" value="Unassembled WGS sequence"/>
</dbReference>
<dbReference type="RefSeq" id="WP_367636578.1">
    <property type="nucleotide sequence ID" value="NZ_JBFNQN010000003.1"/>
</dbReference>
<comment type="caution">
    <text evidence="2">The sequence shown here is derived from an EMBL/GenBank/DDBJ whole genome shotgun (WGS) entry which is preliminary data.</text>
</comment>
<evidence type="ECO:0000313" key="3">
    <source>
        <dbReference type="Proteomes" id="UP001555826"/>
    </source>
</evidence>
<dbReference type="EMBL" id="JBFNQN010000003">
    <property type="protein sequence ID" value="MEW9263974.1"/>
    <property type="molecule type" value="Genomic_DNA"/>
</dbReference>
<gene>
    <name evidence="2" type="ORF">AB1207_04370</name>
</gene>
<keyword evidence="1" id="KW-0812">Transmembrane</keyword>
<organism evidence="2 3">
    <name type="scientific">Kineococcus endophyticus</name>
    <dbReference type="NCBI Taxonomy" id="1181883"/>
    <lineage>
        <taxon>Bacteria</taxon>
        <taxon>Bacillati</taxon>
        <taxon>Actinomycetota</taxon>
        <taxon>Actinomycetes</taxon>
        <taxon>Kineosporiales</taxon>
        <taxon>Kineosporiaceae</taxon>
        <taxon>Kineococcus</taxon>
    </lineage>
</organism>
<sequence length="122" mass="12237">MHGHEWDDDRAWQGAAPAVVAPAALAATPSPLAPARRPGLAVLLTFLWLGAGNCYAGQVGLGVTLALVQLVCLPLAGLFASITLGVSLLVSVPVWLAAVAVAGASAHARCRELLVGPGPDGS</sequence>
<evidence type="ECO:0000256" key="1">
    <source>
        <dbReference type="SAM" id="Phobius"/>
    </source>
</evidence>
<feature type="transmembrane region" description="Helical" evidence="1">
    <location>
        <begin position="88"/>
        <end position="106"/>
    </location>
</feature>
<evidence type="ECO:0000313" key="2">
    <source>
        <dbReference type="EMBL" id="MEW9263974.1"/>
    </source>
</evidence>
<name>A0ABV3P2X7_9ACTN</name>
<protein>
    <submittedName>
        <fullName evidence="2">Uncharacterized protein</fullName>
    </submittedName>
</protein>